<dbReference type="Proteomes" id="UP000630594">
    <property type="component" value="Unassembled WGS sequence"/>
</dbReference>
<keyword evidence="3" id="KW-0732">Signal</keyword>
<keyword evidence="7" id="KW-1185">Reference proteome</keyword>
<feature type="signal peptide" evidence="3">
    <location>
        <begin position="1"/>
        <end position="27"/>
    </location>
</feature>
<evidence type="ECO:0000313" key="6">
    <source>
        <dbReference type="Proteomes" id="UP000297025"/>
    </source>
</evidence>
<dbReference type="Proteomes" id="UP000297025">
    <property type="component" value="Chromosome"/>
</dbReference>
<reference evidence="4" key="2">
    <citation type="journal article" date="2014" name="Int. J. Syst. Evol. Microbiol.">
        <title>Complete genome of a new Firmicutes species belonging to the dominant human colonic microbiota ('Ruminococcus bicirculans') reveals two chromosomes and a selective capacity to utilize plant glucans.</title>
        <authorList>
            <consortium name="NISC Comparative Sequencing Program"/>
            <person name="Wegmann U."/>
            <person name="Louis P."/>
            <person name="Goesmann A."/>
            <person name="Henrissat B."/>
            <person name="Duncan S.H."/>
            <person name="Flint H.J."/>
        </authorList>
    </citation>
    <scope>NUCLEOTIDE SEQUENCE</scope>
    <source>
        <strain evidence="4">CCM 7403</strain>
    </source>
</reference>
<gene>
    <name evidence="5" type="ORF">E2C04_17385</name>
    <name evidence="4" type="ORF">GCM10007231_08050</name>
</gene>
<dbReference type="AlphaFoldDB" id="A0A4P7UE28"/>
<organism evidence="5 6">
    <name type="scientific">Nocardioides daphniae</name>
    <dbReference type="NCBI Taxonomy" id="402297"/>
    <lineage>
        <taxon>Bacteria</taxon>
        <taxon>Bacillati</taxon>
        <taxon>Actinomycetota</taxon>
        <taxon>Actinomycetes</taxon>
        <taxon>Propionibacteriales</taxon>
        <taxon>Nocardioidaceae</taxon>
        <taxon>Nocardioides</taxon>
    </lineage>
</organism>
<dbReference type="EMBL" id="BMCK01000001">
    <property type="protein sequence ID" value="GGD11627.1"/>
    <property type="molecule type" value="Genomic_DNA"/>
</dbReference>
<evidence type="ECO:0000256" key="2">
    <source>
        <dbReference type="SAM" id="Phobius"/>
    </source>
</evidence>
<evidence type="ECO:0000313" key="5">
    <source>
        <dbReference type="EMBL" id="QCC78530.1"/>
    </source>
</evidence>
<feature type="transmembrane region" description="Helical" evidence="2">
    <location>
        <begin position="682"/>
        <end position="701"/>
    </location>
</feature>
<reference evidence="5" key="4">
    <citation type="submission" date="2019-03" db="EMBL/GenBank/DDBJ databases">
        <authorList>
            <person name="Huang Y."/>
        </authorList>
    </citation>
    <scope>NUCLEOTIDE SEQUENCE</scope>
    <source>
        <strain evidence="5">JCM 16608</strain>
    </source>
</reference>
<proteinExistence type="predicted"/>
<evidence type="ECO:0008006" key="8">
    <source>
        <dbReference type="Google" id="ProtNLM"/>
    </source>
</evidence>
<dbReference type="OrthoDB" id="3797035at2"/>
<keyword evidence="2" id="KW-0472">Membrane</keyword>
<dbReference type="RefSeq" id="WP_135833566.1">
    <property type="nucleotide sequence ID" value="NZ_BMCK01000001.1"/>
</dbReference>
<dbReference type="EMBL" id="CP038462">
    <property type="protein sequence ID" value="QCC78530.1"/>
    <property type="molecule type" value="Genomic_DNA"/>
</dbReference>
<feature type="chain" id="PRO_5039412966" description="Glycoprotein" evidence="3">
    <location>
        <begin position="28"/>
        <end position="756"/>
    </location>
</feature>
<feature type="compositionally biased region" description="Basic and acidic residues" evidence="1">
    <location>
        <begin position="262"/>
        <end position="273"/>
    </location>
</feature>
<reference evidence="4" key="5">
    <citation type="submission" date="2024-05" db="EMBL/GenBank/DDBJ databases">
        <authorList>
            <person name="Sun Q."/>
            <person name="Sedlacek I."/>
        </authorList>
    </citation>
    <scope>NUCLEOTIDE SEQUENCE</scope>
    <source>
        <strain evidence="4">CCM 7403</strain>
    </source>
</reference>
<evidence type="ECO:0000256" key="1">
    <source>
        <dbReference type="SAM" id="MobiDB-lite"/>
    </source>
</evidence>
<accession>A0A4P7UE28</accession>
<evidence type="ECO:0000313" key="4">
    <source>
        <dbReference type="EMBL" id="GGD11627.1"/>
    </source>
</evidence>
<dbReference type="KEGG" id="ndp:E2C04_17385"/>
<feature type="region of interest" description="Disordered" evidence="1">
    <location>
        <begin position="710"/>
        <end position="756"/>
    </location>
</feature>
<reference evidence="7" key="3">
    <citation type="journal article" date="2019" name="Int. J. Syst. Evol. Microbiol.">
        <title>The Global Catalogue of Microorganisms (GCM) 10K type strain sequencing project: providing services to taxonomists for standard genome sequencing and annotation.</title>
        <authorList>
            <consortium name="The Broad Institute Genomics Platform"/>
            <consortium name="The Broad Institute Genome Sequencing Center for Infectious Disease"/>
            <person name="Wu L."/>
            <person name="Ma J."/>
        </authorList>
    </citation>
    <scope>NUCLEOTIDE SEQUENCE [LARGE SCALE GENOMIC DNA]</scope>
    <source>
        <strain evidence="7">CCM 7403</strain>
    </source>
</reference>
<protein>
    <recommendedName>
        <fullName evidence="8">Glycoprotein</fullName>
    </recommendedName>
</protein>
<evidence type="ECO:0000256" key="3">
    <source>
        <dbReference type="SAM" id="SignalP"/>
    </source>
</evidence>
<name>A0A4P7UE28_9ACTN</name>
<keyword evidence="2" id="KW-0812">Transmembrane</keyword>
<reference evidence="5 6" key="1">
    <citation type="journal article" date="2008" name="Int. J. Syst. Evol. Microbiol.">
        <title>Nocardioides daphniae sp. nov., isolated from Daphnia cucullata (Crustacea: Cladocera).</title>
        <authorList>
            <person name="Toth E.M."/>
            <person name="Keki Z."/>
            <person name="Homonnay Z.G."/>
            <person name="Borsodi A.K."/>
            <person name="Marialigeti K."/>
            <person name="Schumann P."/>
        </authorList>
    </citation>
    <scope>NUCLEOTIDE SEQUENCE [LARGE SCALE GENOMIC DNA]</scope>
    <source>
        <strain evidence="5 6">JCM 16608</strain>
    </source>
</reference>
<sequence length="756" mass="79155">MPRRSPLTSLSAFVVSLGVLLAAPVTAAVAAPGTVDPSQADPLELSIERMSPTVMTGDRDVVISGTVTNASDETWREINIAPFRAAFPITDTSTLNAAADLPADQYVGDRLTDVEVIYKIDSLAPGATTSFTARIPRARLGRTNGVYWVGVHASGVTDTQPRDDFTDGRARTFLPVAAGDAAPLRTAVVLPLKAAVRHTADGRVDNGEGWATLLGPGGRLDALLETAEETDVPITWVVDPAVPHAVSRLAAGNPGWTLTALPREEPTETPRGDEEAEPDPSLPVLPSDSPTPEEEVDPEVAALAEVAQSWLDRFTAVMADADVLALPYGDVDVAALSDADPESLAAAHVRSTEVLEALGVDSTPVVASPDGRLTRAAVESSPDAALVLLNERGLTGDEGPVPTTGTVLGHDFAATSAGIARGGPGPEDATSAVGVRQRVVSEAVLRQLAGDRTPLVVKPPTGWDAADGADELFAALETRRFRVRPLGALVAQADGPALGARSLVHTAADREAQLPREHVDAARKLVARATTLESVLTNPAGFDLQVRDVAWSDLAHVTRRRPDPALERIEDGLDHVDELLGSVTVSGPDSARISGDGTIGTTVTNGLDVPVNVNVAVDSSSDLRVSVPNPVAIPPESRRRLLLPTKAGREGVQSLTLRVTDAEGQSLGSRATVQVRASETSGLLWIIMGAGGLVLLGAIVVRLSRRGLATRGQLADAEPEQPDEPDEPDEPEQAEQPEQSEQLEARPEAAAKAEEQ</sequence>
<keyword evidence="2" id="KW-1133">Transmembrane helix</keyword>
<feature type="compositionally biased region" description="Acidic residues" evidence="1">
    <location>
        <begin position="717"/>
        <end position="735"/>
    </location>
</feature>
<evidence type="ECO:0000313" key="7">
    <source>
        <dbReference type="Proteomes" id="UP000630594"/>
    </source>
</evidence>
<feature type="compositionally biased region" description="Basic and acidic residues" evidence="1">
    <location>
        <begin position="743"/>
        <end position="756"/>
    </location>
</feature>
<feature type="region of interest" description="Disordered" evidence="1">
    <location>
        <begin position="256"/>
        <end position="298"/>
    </location>
</feature>